<reference evidence="2" key="1">
    <citation type="journal article" date="2014" name="Front. Microbiol.">
        <title>High frequency of phylogenetically diverse reductive dehalogenase-homologous genes in deep subseafloor sedimentary metagenomes.</title>
        <authorList>
            <person name="Kawai M."/>
            <person name="Futagami T."/>
            <person name="Toyoda A."/>
            <person name="Takaki Y."/>
            <person name="Nishi S."/>
            <person name="Hori S."/>
            <person name="Arai W."/>
            <person name="Tsubouchi T."/>
            <person name="Morono Y."/>
            <person name="Uchiyama I."/>
            <person name="Ito T."/>
            <person name="Fujiyama A."/>
            <person name="Inagaki F."/>
            <person name="Takami H."/>
        </authorList>
    </citation>
    <scope>NUCLEOTIDE SEQUENCE</scope>
    <source>
        <strain evidence="2">Expedition CK06-06</strain>
    </source>
</reference>
<feature type="transmembrane region" description="Helical" evidence="1">
    <location>
        <begin position="7"/>
        <end position="27"/>
    </location>
</feature>
<evidence type="ECO:0000256" key="1">
    <source>
        <dbReference type="SAM" id="Phobius"/>
    </source>
</evidence>
<dbReference type="EMBL" id="BARU01002519">
    <property type="protein sequence ID" value="GAH29195.1"/>
    <property type="molecule type" value="Genomic_DNA"/>
</dbReference>
<keyword evidence="1" id="KW-0812">Transmembrane</keyword>
<sequence>MVKLKGAGAVLGIALISVCGWVALVGLVLTDNIWVGAALSVAGGATIGTAVAFLIRRWWFRGIERKTVVNS</sequence>
<accession>X1F9G1</accession>
<keyword evidence="1" id="KW-0472">Membrane</keyword>
<comment type="caution">
    <text evidence="2">The sequence shown here is derived from an EMBL/GenBank/DDBJ whole genome shotgun (WGS) entry which is preliminary data.</text>
</comment>
<proteinExistence type="predicted"/>
<evidence type="ECO:0000313" key="2">
    <source>
        <dbReference type="EMBL" id="GAH29195.1"/>
    </source>
</evidence>
<gene>
    <name evidence="2" type="ORF">S03H2_05910</name>
</gene>
<organism evidence="2">
    <name type="scientific">marine sediment metagenome</name>
    <dbReference type="NCBI Taxonomy" id="412755"/>
    <lineage>
        <taxon>unclassified sequences</taxon>
        <taxon>metagenomes</taxon>
        <taxon>ecological metagenomes</taxon>
    </lineage>
</organism>
<protein>
    <submittedName>
        <fullName evidence="2">Uncharacterized protein</fullName>
    </submittedName>
</protein>
<dbReference type="AlphaFoldDB" id="X1F9G1"/>
<name>X1F9G1_9ZZZZ</name>
<keyword evidence="1" id="KW-1133">Transmembrane helix</keyword>
<feature type="transmembrane region" description="Helical" evidence="1">
    <location>
        <begin position="33"/>
        <end position="55"/>
    </location>
</feature>